<feature type="compositionally biased region" description="Low complexity" evidence="6">
    <location>
        <begin position="347"/>
        <end position="364"/>
    </location>
</feature>
<feature type="domain" description="Zn(2)-C6 fungal-type" evidence="7">
    <location>
        <begin position="34"/>
        <end position="63"/>
    </location>
</feature>
<evidence type="ECO:0000313" key="9">
    <source>
        <dbReference type="Proteomes" id="UP000006310"/>
    </source>
</evidence>
<dbReference type="PROSITE" id="PS00463">
    <property type="entry name" value="ZN2_CY6_FUNGAL_1"/>
    <property type="match status" value="1"/>
</dbReference>
<protein>
    <recommendedName>
        <fullName evidence="7">Zn(2)-C6 fungal-type domain-containing protein</fullName>
    </recommendedName>
</protein>
<evidence type="ECO:0000313" key="8">
    <source>
        <dbReference type="EMBL" id="CCK70098.1"/>
    </source>
</evidence>
<feature type="compositionally biased region" description="Low complexity" evidence="6">
    <location>
        <begin position="965"/>
        <end position="978"/>
    </location>
</feature>
<dbReference type="InterPro" id="IPR007219">
    <property type="entry name" value="XnlR_reg_dom"/>
</dbReference>
<dbReference type="GO" id="GO:0008270">
    <property type="term" value="F:zinc ion binding"/>
    <property type="evidence" value="ECO:0007669"/>
    <property type="project" value="InterPro"/>
</dbReference>
<dbReference type="PANTHER" id="PTHR46910">
    <property type="entry name" value="TRANSCRIPTION FACTOR PDR1"/>
    <property type="match status" value="1"/>
</dbReference>
<dbReference type="GO" id="GO:0001228">
    <property type="term" value="F:DNA-binding transcription activator activity, RNA polymerase II-specific"/>
    <property type="evidence" value="ECO:0007669"/>
    <property type="project" value="EnsemblFungi"/>
</dbReference>
<dbReference type="HOGENOM" id="CLU_304446_0_0_1"/>
<name>J7RKR8_HUIN7</name>
<dbReference type="GO" id="GO:0071466">
    <property type="term" value="P:cellular response to xenobiotic stimulus"/>
    <property type="evidence" value="ECO:0007669"/>
    <property type="project" value="EnsemblFungi"/>
</dbReference>
<organism evidence="8 9">
    <name type="scientific">Huiozyma naganishii (strain ATCC MYA-139 / BCRC 22969 / CBS 8797 / KCTC 17520 / NBRC 10181 / NCYC 3082 / Yp74L-3)</name>
    <name type="common">Yeast</name>
    <name type="synonym">Kazachstania naganishii</name>
    <dbReference type="NCBI Taxonomy" id="1071383"/>
    <lineage>
        <taxon>Eukaryota</taxon>
        <taxon>Fungi</taxon>
        <taxon>Dikarya</taxon>
        <taxon>Ascomycota</taxon>
        <taxon>Saccharomycotina</taxon>
        <taxon>Saccharomycetes</taxon>
        <taxon>Saccharomycetales</taxon>
        <taxon>Saccharomycetaceae</taxon>
        <taxon>Huiozyma</taxon>
    </lineage>
</organism>
<dbReference type="GO" id="GO:0005829">
    <property type="term" value="C:cytosol"/>
    <property type="evidence" value="ECO:0007669"/>
    <property type="project" value="EnsemblFungi"/>
</dbReference>
<evidence type="ECO:0000256" key="6">
    <source>
        <dbReference type="SAM" id="MobiDB-lite"/>
    </source>
</evidence>
<keyword evidence="5" id="KW-0539">Nucleus</keyword>
<dbReference type="GO" id="GO:0006351">
    <property type="term" value="P:DNA-templated transcription"/>
    <property type="evidence" value="ECO:0007669"/>
    <property type="project" value="InterPro"/>
</dbReference>
<comment type="subcellular location">
    <subcellularLocation>
        <location evidence="1">Nucleus</location>
    </subcellularLocation>
</comment>
<dbReference type="InterPro" id="IPR036864">
    <property type="entry name" value="Zn2-C6_fun-type_DNA-bd_sf"/>
</dbReference>
<dbReference type="PROSITE" id="PS50048">
    <property type="entry name" value="ZN2_CY6_FUNGAL_2"/>
    <property type="match status" value="1"/>
</dbReference>
<dbReference type="InterPro" id="IPR001138">
    <property type="entry name" value="Zn2Cys6_DnaBD"/>
</dbReference>
<dbReference type="EMBL" id="HE978317">
    <property type="protein sequence ID" value="CCK70098.1"/>
    <property type="molecule type" value="Genomic_DNA"/>
</dbReference>
<feature type="region of interest" description="Disordered" evidence="6">
    <location>
        <begin position="948"/>
        <end position="985"/>
    </location>
</feature>
<dbReference type="CDD" id="cd00067">
    <property type="entry name" value="GAL4"/>
    <property type="match status" value="1"/>
</dbReference>
<dbReference type="AlphaFoldDB" id="J7RKR8"/>
<feature type="region of interest" description="Disordered" evidence="6">
    <location>
        <begin position="344"/>
        <end position="368"/>
    </location>
</feature>
<keyword evidence="3" id="KW-0862">Zinc</keyword>
<evidence type="ECO:0000256" key="4">
    <source>
        <dbReference type="ARBA" id="ARBA00023125"/>
    </source>
</evidence>
<evidence type="ECO:0000256" key="5">
    <source>
        <dbReference type="ARBA" id="ARBA00023242"/>
    </source>
</evidence>
<proteinExistence type="predicted"/>
<feature type="compositionally biased region" description="Polar residues" evidence="6">
    <location>
        <begin position="126"/>
        <end position="139"/>
    </location>
</feature>
<evidence type="ECO:0000256" key="1">
    <source>
        <dbReference type="ARBA" id="ARBA00004123"/>
    </source>
</evidence>
<dbReference type="GO" id="GO:2001040">
    <property type="term" value="P:positive regulation of cellular response to drug"/>
    <property type="evidence" value="ECO:0007669"/>
    <property type="project" value="EnsemblFungi"/>
</dbReference>
<reference evidence="8 9" key="1">
    <citation type="journal article" date="2011" name="Proc. Natl. Acad. Sci. U.S.A.">
        <title>Evolutionary erosion of yeast sex chromosomes by mating-type switching accidents.</title>
        <authorList>
            <person name="Gordon J.L."/>
            <person name="Armisen D."/>
            <person name="Proux-Wera E."/>
            <person name="Oheigeartaigh S.S."/>
            <person name="Byrne K.P."/>
            <person name="Wolfe K.H."/>
        </authorList>
    </citation>
    <scope>NUCLEOTIDE SEQUENCE [LARGE SCALE GENOMIC DNA]</scope>
    <source>
        <strain evidence="9">ATCC MYA-139 / BCRC 22969 / CBS 8797 / CCRC 22969 / KCTC 17520 / NBRC 10181 / NCYC 3082</strain>
    </source>
</reference>
<dbReference type="Pfam" id="PF04082">
    <property type="entry name" value="Fungal_trans"/>
    <property type="match status" value="1"/>
</dbReference>
<dbReference type="STRING" id="1071383.J7RKR8"/>
<keyword evidence="4" id="KW-0238">DNA-binding</keyword>
<evidence type="ECO:0000256" key="3">
    <source>
        <dbReference type="ARBA" id="ARBA00022833"/>
    </source>
</evidence>
<keyword evidence="9" id="KW-1185">Reference proteome</keyword>
<evidence type="ECO:0000259" key="7">
    <source>
        <dbReference type="PROSITE" id="PS50048"/>
    </source>
</evidence>
<dbReference type="GO" id="GO:0005634">
    <property type="term" value="C:nucleus"/>
    <property type="evidence" value="ECO:0007669"/>
    <property type="project" value="UniProtKB-SubCell"/>
</dbReference>
<dbReference type="CDD" id="cd12148">
    <property type="entry name" value="fungal_TF_MHR"/>
    <property type="match status" value="1"/>
</dbReference>
<dbReference type="Gene3D" id="4.10.240.10">
    <property type="entry name" value="Zn(2)-C6 fungal-type DNA-binding domain"/>
    <property type="match status" value="1"/>
</dbReference>
<accession>J7RKR8</accession>
<dbReference type="KEGG" id="kng:KNAG_0D03520"/>
<dbReference type="OMA" id="HRWEFYV"/>
<dbReference type="GeneID" id="34525787"/>
<dbReference type="GO" id="GO:0003677">
    <property type="term" value="F:DNA binding"/>
    <property type="evidence" value="ECO:0007669"/>
    <property type="project" value="UniProtKB-KW"/>
</dbReference>
<dbReference type="Proteomes" id="UP000006310">
    <property type="component" value="Chromosome 4"/>
</dbReference>
<feature type="compositionally biased region" description="Low complexity" evidence="6">
    <location>
        <begin position="81"/>
        <end position="101"/>
    </location>
</feature>
<dbReference type="SUPFAM" id="SSF57701">
    <property type="entry name" value="Zn2/Cys6 DNA-binding domain"/>
    <property type="match status" value="1"/>
</dbReference>
<dbReference type="SMART" id="SM00066">
    <property type="entry name" value="GAL4"/>
    <property type="match status" value="1"/>
</dbReference>
<dbReference type="OrthoDB" id="3364175at2759"/>
<feature type="region of interest" description="Disordered" evidence="6">
    <location>
        <begin position="81"/>
        <end position="141"/>
    </location>
</feature>
<dbReference type="eggNOG" id="ENOG502QV4Q">
    <property type="taxonomic scope" value="Eukaryota"/>
</dbReference>
<dbReference type="RefSeq" id="XP_022464344.1">
    <property type="nucleotide sequence ID" value="XM_022607782.1"/>
</dbReference>
<dbReference type="InterPro" id="IPR050987">
    <property type="entry name" value="AtrR-like"/>
</dbReference>
<gene>
    <name evidence="8" type="primary">KNAG0D03520</name>
    <name evidence="8" type="ordered locus">KNAG_0D03520</name>
</gene>
<sequence length="1030" mass="115741">MTAGAGVNNSTGQLDMHVQTAGKINKPRNKVRRACNNCRKRKIKCTGLHPCASCEAYGCPCIFSPRGKGGNIVEMAASNNTNNCSSSSSNSSSSSGSGANGHPEVLPTPCSDSAVSHTSDHVESLPNITATNDYSTNKNGVYEDNSELETELLELEAALKQLESIRNPSDNILTAIESIQAQIDEVSLNWQPKINGDLFKQINQNASVPSEQHASIESLMLKNKYTDVVALTKYAIWSNNNPPANTNCTTSTTASGKNKTQYPLIDEFFGLYSAFEAFSFHGIGFCCKAFLNQDKSNVGITKDIKESLYITLRFFDMCFAHFKGNIVCIANPLESYLHGKRIPMPTTPSATTTPTTESPGSHTSGKINQNTNTKLMASVLIKMLPQPFVQSCTGKGNKDLLDIMYDDSAMFTVLLQMYESLKRATELFMMDVTDESVTVEITNGHVHKLLNLLDTEQLLMALTYSYYNSTINHYFNPETSLQYMDLLLSLMANQRWAHDKFGFGKVLSVAVQRAVMMGLSRWEYYVGIDESLAEKKRSKWWQLYCYEKDKCINSGLPSSINDALMTCMLPKCFRKVGFVDNKDFLNRVCTLTDRTCFDKLSLSDLIFYGDCALAQIYSGFERKVLFREEFTSIRNAALPPAIKKRRFAHVVSQFNETNRKFEAVQHHLSKLFEVARDPKKFQNFLSRDDIVRSLKFCLQYEYFLSIFLSTASNISSRFSTFTYDTQDVSDLVKKNLPAIHASWRRMTNTLLSFGDAYSMSKGFFRYCAVSVVVTSNIGCLMETLTAEDVTIILKVFKKMSKYSILTNNEQFNQVSESSLFKEYTRHMSFIAMMSRIFILKYTKRFNMTVEEFTGQLQVKEPQLIACTRDILDTKSQVYKYLLTPVQQSGFHISVRKLLKDLGVVGQQCEENEKGTPMAKMMDGCGMKNEGSVLSRSNSVFSTLRRNSPERVPHMGQSVNHPFTPNSNSASNVSVTSRNPNMGPPPDFMDLNGPDMEFPAYNLGTLDEFVKNSDLNDLYEALWSNLYPDQP</sequence>
<dbReference type="Pfam" id="PF00172">
    <property type="entry name" value="Zn_clus"/>
    <property type="match status" value="1"/>
</dbReference>
<evidence type="ECO:0000256" key="2">
    <source>
        <dbReference type="ARBA" id="ARBA00022723"/>
    </source>
</evidence>
<keyword evidence="2" id="KW-0479">Metal-binding</keyword>
<dbReference type="PANTHER" id="PTHR46910:SF3">
    <property type="entry name" value="HALOTOLERANCE PROTEIN 9-RELATED"/>
    <property type="match status" value="1"/>
</dbReference>
<reference evidence="9" key="2">
    <citation type="submission" date="2012-08" db="EMBL/GenBank/DDBJ databases">
        <title>Genome sequence of Kazachstania naganishii.</title>
        <authorList>
            <person name="Gordon J.L."/>
            <person name="Armisen D."/>
            <person name="Proux-Wera E."/>
            <person name="OhEigeartaigh S.S."/>
            <person name="Byrne K.P."/>
            <person name="Wolfe K.H."/>
        </authorList>
    </citation>
    <scope>NUCLEOTIDE SEQUENCE [LARGE SCALE GENOMIC DNA]</scope>
    <source>
        <strain evidence="9">ATCC MYA-139 / BCRC 22969 / CBS 8797 / CCRC 22969 / KCTC 17520 / NBRC 10181 / NCYC 3082</strain>
    </source>
</reference>